<keyword evidence="6 8" id="KW-1133">Transmembrane helix</keyword>
<dbReference type="InterPro" id="IPR000917">
    <property type="entry name" value="Sulfatase_N"/>
</dbReference>
<dbReference type="GO" id="GO:0009244">
    <property type="term" value="P:lipopolysaccharide core region biosynthetic process"/>
    <property type="evidence" value="ECO:0007669"/>
    <property type="project" value="TreeGrafter"/>
</dbReference>
<evidence type="ECO:0000256" key="3">
    <source>
        <dbReference type="ARBA" id="ARBA00022519"/>
    </source>
</evidence>
<dbReference type="SUPFAM" id="SSF53649">
    <property type="entry name" value="Alkaline phosphatase-like"/>
    <property type="match status" value="1"/>
</dbReference>
<evidence type="ECO:0000313" key="12">
    <source>
        <dbReference type="Proteomes" id="UP001139293"/>
    </source>
</evidence>
<evidence type="ECO:0000256" key="2">
    <source>
        <dbReference type="ARBA" id="ARBA00022475"/>
    </source>
</evidence>
<keyword evidence="3" id="KW-0997">Cell inner membrane</keyword>
<dbReference type="NCBIfam" id="NF028537">
    <property type="entry name" value="P_eth_NH2_trans"/>
    <property type="match status" value="1"/>
</dbReference>
<keyword evidence="5 8" id="KW-0812">Transmembrane</keyword>
<feature type="transmembrane region" description="Helical" evidence="8">
    <location>
        <begin position="45"/>
        <end position="68"/>
    </location>
</feature>
<keyword evidence="2" id="KW-1003">Cell membrane</keyword>
<reference evidence="11" key="1">
    <citation type="submission" date="2022-01" db="EMBL/GenBank/DDBJ databases">
        <title>Whole genome-based taxonomy of the Shewanellaceae.</title>
        <authorList>
            <person name="Martin-Rodriguez A.J."/>
        </authorList>
    </citation>
    <scope>NUCLEOTIDE SEQUENCE</scope>
    <source>
        <strain evidence="11">KCTC 23973</strain>
    </source>
</reference>
<dbReference type="Pfam" id="PF08019">
    <property type="entry name" value="EptA_B_N"/>
    <property type="match status" value="1"/>
</dbReference>
<evidence type="ECO:0000256" key="1">
    <source>
        <dbReference type="ARBA" id="ARBA00004429"/>
    </source>
</evidence>
<dbReference type="InterPro" id="IPR040423">
    <property type="entry name" value="PEA_transferase"/>
</dbReference>
<dbReference type="GO" id="GO:0016776">
    <property type="term" value="F:phosphotransferase activity, phosphate group as acceptor"/>
    <property type="evidence" value="ECO:0007669"/>
    <property type="project" value="TreeGrafter"/>
</dbReference>
<dbReference type="PANTHER" id="PTHR30443:SF0">
    <property type="entry name" value="PHOSPHOETHANOLAMINE TRANSFERASE EPTA"/>
    <property type="match status" value="1"/>
</dbReference>
<evidence type="ECO:0000313" key="11">
    <source>
        <dbReference type="EMBL" id="MCL1137171.1"/>
    </source>
</evidence>
<keyword evidence="12" id="KW-1185">Reference proteome</keyword>
<feature type="transmembrane region" description="Helical" evidence="8">
    <location>
        <begin position="12"/>
        <end position="33"/>
    </location>
</feature>
<keyword evidence="4 11" id="KW-0808">Transferase</keyword>
<feature type="transmembrane region" description="Helical" evidence="8">
    <location>
        <begin position="75"/>
        <end position="96"/>
    </location>
</feature>
<evidence type="ECO:0000259" key="10">
    <source>
        <dbReference type="Pfam" id="PF08019"/>
    </source>
</evidence>
<dbReference type="InterPro" id="IPR012549">
    <property type="entry name" value="EptA-like_N"/>
</dbReference>
<dbReference type="InterPro" id="IPR017850">
    <property type="entry name" value="Alkaline_phosphatase_core_sf"/>
</dbReference>
<feature type="transmembrane region" description="Helical" evidence="8">
    <location>
        <begin position="116"/>
        <end position="138"/>
    </location>
</feature>
<dbReference type="InterPro" id="IPR058130">
    <property type="entry name" value="PEA_transf_C"/>
</dbReference>
<dbReference type="PANTHER" id="PTHR30443">
    <property type="entry name" value="INNER MEMBRANE PROTEIN"/>
    <property type="match status" value="1"/>
</dbReference>
<evidence type="ECO:0000256" key="7">
    <source>
        <dbReference type="ARBA" id="ARBA00023136"/>
    </source>
</evidence>
<dbReference type="Gene3D" id="3.40.720.10">
    <property type="entry name" value="Alkaline Phosphatase, subunit A"/>
    <property type="match status" value="1"/>
</dbReference>
<gene>
    <name evidence="11" type="ORF">L2740_01105</name>
</gene>
<evidence type="ECO:0000256" key="8">
    <source>
        <dbReference type="SAM" id="Phobius"/>
    </source>
</evidence>
<keyword evidence="7 8" id="KW-0472">Membrane</keyword>
<evidence type="ECO:0000256" key="5">
    <source>
        <dbReference type="ARBA" id="ARBA00022692"/>
    </source>
</evidence>
<proteinExistence type="predicted"/>
<feature type="domain" description="Sulfatase N-terminal" evidence="9">
    <location>
        <begin position="235"/>
        <end position="526"/>
    </location>
</feature>
<organism evidence="11 12">
    <name type="scientific">Shewanella pneumatophori</name>
    <dbReference type="NCBI Taxonomy" id="314092"/>
    <lineage>
        <taxon>Bacteria</taxon>
        <taxon>Pseudomonadati</taxon>
        <taxon>Pseudomonadota</taxon>
        <taxon>Gammaproteobacteria</taxon>
        <taxon>Alteromonadales</taxon>
        <taxon>Shewanellaceae</taxon>
        <taxon>Shewanella</taxon>
    </lineage>
</organism>
<dbReference type="Proteomes" id="UP001139293">
    <property type="component" value="Unassembled WGS sequence"/>
</dbReference>
<evidence type="ECO:0000256" key="4">
    <source>
        <dbReference type="ARBA" id="ARBA00022679"/>
    </source>
</evidence>
<dbReference type="AlphaFoldDB" id="A0A9X1Z988"/>
<protein>
    <submittedName>
        <fullName evidence="11">Phosphoethanolamine--lipid A transferase</fullName>
    </submittedName>
</protein>
<dbReference type="GO" id="GO:0005886">
    <property type="term" value="C:plasma membrane"/>
    <property type="evidence" value="ECO:0007669"/>
    <property type="project" value="UniProtKB-SubCell"/>
</dbReference>
<sequence length="543" mass="61751">MLSRLKSLNSLQFTFILALYYVCVFNIPFFNVVKHGIDKQADVNMLFIATVPFFLVFALSFVFSLFTLKYLTKPFFILLTLISANVFFAEFQYGAVFDYGMIENLVQTNQSEASTYLNWVSILSFIVTGVLPAFLIYKVNIRYKPFAKEVLSKALFMLAMLAGILLIAAFYYENYLAFGRNNSLIKRSIIPTYFIGSTAKFINLNYLQTPLEYQQLGLDASNTSSKLEQKDKPNLVVMVVGETARAMNYAYYGYQQPTNSHTQEQDLLVFNNTTSCGTATAVSLPCMFSRMDRQDYDERRAKAQDNVIDVLSHAGIQLQWLDNDSGCKGVCNNIKHLLIDNTHKSKWCNGESCYDQVLVDELDHQLADISAKDTVIVLHILGSHGPTYYQRYPVEHRFFTPDCQRSDIQNCTKSELLNTYNNTILYTDYIISQVVNRLKRESNKFDTAMLYMSDHGESLGESGLYLHGAPYALAPKEQTHIPFLAWFSPEFALQNNLDLTCLKKQAAAGGFSHDNLFDSLLGLMNITSEVYQAKADIFARCRR</sequence>
<dbReference type="EMBL" id="JAKILB010000001">
    <property type="protein sequence ID" value="MCL1137171.1"/>
    <property type="molecule type" value="Genomic_DNA"/>
</dbReference>
<comment type="caution">
    <text evidence="11">The sequence shown here is derived from an EMBL/GenBank/DDBJ whole genome shotgun (WGS) entry which is preliminary data.</text>
</comment>
<evidence type="ECO:0000256" key="6">
    <source>
        <dbReference type="ARBA" id="ARBA00022989"/>
    </source>
</evidence>
<comment type="subcellular location">
    <subcellularLocation>
        <location evidence="1">Cell inner membrane</location>
        <topology evidence="1">Multi-pass membrane protein</topology>
    </subcellularLocation>
</comment>
<evidence type="ECO:0000259" key="9">
    <source>
        <dbReference type="Pfam" id="PF00884"/>
    </source>
</evidence>
<dbReference type="RefSeq" id="WP_248948106.1">
    <property type="nucleotide sequence ID" value="NZ_JAKILB010000001.1"/>
</dbReference>
<name>A0A9X1Z988_9GAMM</name>
<accession>A0A9X1Z988</accession>
<feature type="domain" description="Phosphoethanolamine transferase N-terminal" evidence="10">
    <location>
        <begin position="55"/>
        <end position="204"/>
    </location>
</feature>
<dbReference type="CDD" id="cd16017">
    <property type="entry name" value="LptA"/>
    <property type="match status" value="1"/>
</dbReference>
<feature type="transmembrane region" description="Helical" evidence="8">
    <location>
        <begin position="150"/>
        <end position="172"/>
    </location>
</feature>
<dbReference type="Pfam" id="PF00884">
    <property type="entry name" value="Sulfatase"/>
    <property type="match status" value="1"/>
</dbReference>